<sequence length="37" mass="3924">SCTINCSPGYCFSNPASQPPYACYCPDQSVQLSSCMA</sequence>
<dbReference type="Proteomes" id="UP000663828">
    <property type="component" value="Unassembled WGS sequence"/>
</dbReference>
<name>A0A816GRM0_ADIRI</name>
<organism evidence="1 2">
    <name type="scientific">Adineta ricciae</name>
    <name type="common">Rotifer</name>
    <dbReference type="NCBI Taxonomy" id="249248"/>
    <lineage>
        <taxon>Eukaryota</taxon>
        <taxon>Metazoa</taxon>
        <taxon>Spiralia</taxon>
        <taxon>Gnathifera</taxon>
        <taxon>Rotifera</taxon>
        <taxon>Eurotatoria</taxon>
        <taxon>Bdelloidea</taxon>
        <taxon>Adinetida</taxon>
        <taxon>Adinetidae</taxon>
        <taxon>Adineta</taxon>
    </lineage>
</organism>
<dbReference type="AlphaFoldDB" id="A0A816GRM0"/>
<feature type="non-terminal residue" evidence="1">
    <location>
        <position position="1"/>
    </location>
</feature>
<reference evidence="1" key="1">
    <citation type="submission" date="2021-02" db="EMBL/GenBank/DDBJ databases">
        <authorList>
            <person name="Nowell W R."/>
        </authorList>
    </citation>
    <scope>NUCLEOTIDE SEQUENCE</scope>
</reference>
<comment type="caution">
    <text evidence="1">The sequence shown here is derived from an EMBL/GenBank/DDBJ whole genome shotgun (WGS) entry which is preliminary data.</text>
</comment>
<protein>
    <submittedName>
        <fullName evidence="1">Uncharacterized protein</fullName>
    </submittedName>
</protein>
<proteinExistence type="predicted"/>
<keyword evidence="2" id="KW-1185">Reference proteome</keyword>
<gene>
    <name evidence="1" type="ORF">XAT740_LOCUS59866</name>
</gene>
<evidence type="ECO:0000313" key="2">
    <source>
        <dbReference type="Proteomes" id="UP000663828"/>
    </source>
</evidence>
<dbReference type="EMBL" id="CAJNOR010014242">
    <property type="protein sequence ID" value="CAF1677376.1"/>
    <property type="molecule type" value="Genomic_DNA"/>
</dbReference>
<accession>A0A816GRM0</accession>
<evidence type="ECO:0000313" key="1">
    <source>
        <dbReference type="EMBL" id="CAF1677376.1"/>
    </source>
</evidence>